<evidence type="ECO:0000313" key="3">
    <source>
        <dbReference type="Proteomes" id="UP001139035"/>
    </source>
</evidence>
<accession>A0A9X1TCS3</accession>
<dbReference type="AlphaFoldDB" id="A0A9X1TCS3"/>
<proteinExistence type="predicted"/>
<feature type="region of interest" description="Disordered" evidence="1">
    <location>
        <begin position="1"/>
        <end position="57"/>
    </location>
</feature>
<gene>
    <name evidence="2" type="ORF">LZD57_15105</name>
</gene>
<reference evidence="2" key="1">
    <citation type="submission" date="2022-01" db="EMBL/GenBank/DDBJ databases">
        <title>Jiella avicenniae sp. nov., a novel endophytic bacterium isolated from bark of Avicennia marina.</title>
        <authorList>
            <person name="Tuo L."/>
        </authorList>
    </citation>
    <scope>NUCLEOTIDE SEQUENCE</scope>
    <source>
        <strain evidence="2">CBK1P-4</strain>
    </source>
</reference>
<organism evidence="2 3">
    <name type="scientific">Jiella avicenniae</name>
    <dbReference type="NCBI Taxonomy" id="2907202"/>
    <lineage>
        <taxon>Bacteria</taxon>
        <taxon>Pseudomonadati</taxon>
        <taxon>Pseudomonadota</taxon>
        <taxon>Alphaproteobacteria</taxon>
        <taxon>Hyphomicrobiales</taxon>
        <taxon>Aurantimonadaceae</taxon>
        <taxon>Jiella</taxon>
    </lineage>
</organism>
<evidence type="ECO:0000256" key="1">
    <source>
        <dbReference type="SAM" id="MobiDB-lite"/>
    </source>
</evidence>
<name>A0A9X1TCS3_9HYPH</name>
<sequence length="57" mass="6037">MLSDALTGDGGNPRPGASPFIDEIADLPANCLDIDPPPANRSSLQAFRRKQSQLTTV</sequence>
<evidence type="ECO:0000313" key="2">
    <source>
        <dbReference type="EMBL" id="MCE7029323.1"/>
    </source>
</evidence>
<comment type="caution">
    <text evidence="2">The sequence shown here is derived from an EMBL/GenBank/DDBJ whole genome shotgun (WGS) entry which is preliminary data.</text>
</comment>
<dbReference type="RefSeq" id="WP_233720314.1">
    <property type="nucleotide sequence ID" value="NZ_JAJUWU010000015.1"/>
</dbReference>
<keyword evidence="3" id="KW-1185">Reference proteome</keyword>
<dbReference type="EMBL" id="JAJUWU010000015">
    <property type="protein sequence ID" value="MCE7029323.1"/>
    <property type="molecule type" value="Genomic_DNA"/>
</dbReference>
<protein>
    <submittedName>
        <fullName evidence="2">Uncharacterized protein</fullName>
    </submittedName>
</protein>
<dbReference type="Proteomes" id="UP001139035">
    <property type="component" value="Unassembled WGS sequence"/>
</dbReference>